<dbReference type="RefSeq" id="WP_380838221.1">
    <property type="nucleotide sequence ID" value="NZ_JBHSFP010000003.1"/>
</dbReference>
<dbReference type="SMART" id="SM00357">
    <property type="entry name" value="CSP"/>
    <property type="match status" value="1"/>
</dbReference>
<dbReference type="PRINTS" id="PR00050">
    <property type="entry name" value="COLDSHOCK"/>
</dbReference>
<evidence type="ECO:0000259" key="2">
    <source>
        <dbReference type="PROSITE" id="PS51857"/>
    </source>
</evidence>
<organism evidence="3 4">
    <name type="scientific">Sphaerisporangium dianthi</name>
    <dbReference type="NCBI Taxonomy" id="1436120"/>
    <lineage>
        <taxon>Bacteria</taxon>
        <taxon>Bacillati</taxon>
        <taxon>Actinomycetota</taxon>
        <taxon>Actinomycetes</taxon>
        <taxon>Streptosporangiales</taxon>
        <taxon>Streptosporangiaceae</taxon>
        <taxon>Sphaerisporangium</taxon>
    </lineage>
</organism>
<dbReference type="Proteomes" id="UP001596004">
    <property type="component" value="Unassembled WGS sequence"/>
</dbReference>
<dbReference type="InterPro" id="IPR011129">
    <property type="entry name" value="CSD"/>
</dbReference>
<proteinExistence type="predicted"/>
<feature type="compositionally biased region" description="Low complexity" evidence="1">
    <location>
        <begin position="88"/>
        <end position="100"/>
    </location>
</feature>
<evidence type="ECO:0000313" key="3">
    <source>
        <dbReference type="EMBL" id="MFC4530408.1"/>
    </source>
</evidence>
<name>A0ABV9CCF0_9ACTN</name>
<feature type="region of interest" description="Disordered" evidence="1">
    <location>
        <begin position="71"/>
        <end position="103"/>
    </location>
</feature>
<dbReference type="CDD" id="cd04458">
    <property type="entry name" value="CSP_CDS"/>
    <property type="match status" value="1"/>
</dbReference>
<dbReference type="Pfam" id="PF00313">
    <property type="entry name" value="CSD"/>
    <property type="match status" value="1"/>
</dbReference>
<dbReference type="InterPro" id="IPR002059">
    <property type="entry name" value="CSP_DNA-bd"/>
</dbReference>
<evidence type="ECO:0000256" key="1">
    <source>
        <dbReference type="SAM" id="MobiDB-lite"/>
    </source>
</evidence>
<dbReference type="Gene3D" id="2.40.50.140">
    <property type="entry name" value="Nucleic acid-binding proteins"/>
    <property type="match status" value="1"/>
</dbReference>
<feature type="domain" description="CSD" evidence="2">
    <location>
        <begin position="1"/>
        <end position="65"/>
    </location>
</feature>
<keyword evidence="4" id="KW-1185">Reference proteome</keyword>
<dbReference type="EMBL" id="JBHSFP010000003">
    <property type="protein sequence ID" value="MFC4530408.1"/>
    <property type="molecule type" value="Genomic_DNA"/>
</dbReference>
<gene>
    <name evidence="3" type="ORF">ACFO60_06515</name>
</gene>
<protein>
    <submittedName>
        <fullName evidence="3">Cold-shock protein</fullName>
    </submittedName>
</protein>
<evidence type="ECO:0000313" key="4">
    <source>
        <dbReference type="Proteomes" id="UP001596004"/>
    </source>
</evidence>
<sequence length="157" mass="16806">MAVGTILRFDEVRGYGFIAPSAGGEDVFFHANDFGENRHQLQAGLRVSYEVAEGDRGLKVAAVRILEPARHSGAPARVHEQRAAHHTAPQASSAASVPASGDFEDDEGLCDVLAAEDLSSEVTELLVTKVPTLTGAQITQIRQHLLQLARSHGWVDA</sequence>
<accession>A0ABV9CCF0</accession>
<dbReference type="PROSITE" id="PS51857">
    <property type="entry name" value="CSD_2"/>
    <property type="match status" value="1"/>
</dbReference>
<dbReference type="InterPro" id="IPR012340">
    <property type="entry name" value="NA-bd_OB-fold"/>
</dbReference>
<comment type="caution">
    <text evidence="3">The sequence shown here is derived from an EMBL/GenBank/DDBJ whole genome shotgun (WGS) entry which is preliminary data.</text>
</comment>
<dbReference type="SUPFAM" id="SSF50249">
    <property type="entry name" value="Nucleic acid-binding proteins"/>
    <property type="match status" value="1"/>
</dbReference>
<reference evidence="4" key="1">
    <citation type="journal article" date="2019" name="Int. J. Syst. Evol. Microbiol.">
        <title>The Global Catalogue of Microorganisms (GCM) 10K type strain sequencing project: providing services to taxonomists for standard genome sequencing and annotation.</title>
        <authorList>
            <consortium name="The Broad Institute Genomics Platform"/>
            <consortium name="The Broad Institute Genome Sequencing Center for Infectious Disease"/>
            <person name="Wu L."/>
            <person name="Ma J."/>
        </authorList>
    </citation>
    <scope>NUCLEOTIDE SEQUENCE [LARGE SCALE GENOMIC DNA]</scope>
    <source>
        <strain evidence="4">CGMCC 4.7132</strain>
    </source>
</reference>